<reference evidence="2" key="1">
    <citation type="submission" date="2020-04" db="EMBL/GenBank/DDBJ databases">
        <authorList>
            <person name="Zhang T."/>
        </authorList>
    </citation>
    <scope>NUCLEOTIDE SEQUENCE</scope>
    <source>
        <strain evidence="2">HKST-UBA01</strain>
    </source>
</reference>
<comment type="caution">
    <text evidence="2">The sequence shown here is derived from an EMBL/GenBank/DDBJ whole genome shotgun (WGS) entry which is preliminary data.</text>
</comment>
<dbReference type="InterPro" id="IPR011050">
    <property type="entry name" value="Pectin_lyase_fold/virulence"/>
</dbReference>
<protein>
    <recommendedName>
        <fullName evidence="4">DUF1565 domain-containing protein</fullName>
    </recommendedName>
</protein>
<evidence type="ECO:0008006" key="4">
    <source>
        <dbReference type="Google" id="ProtNLM"/>
    </source>
</evidence>
<name>A0A956M2Y3_UNCEI</name>
<gene>
    <name evidence="2" type="ORF">KC729_21520</name>
</gene>
<feature type="signal peptide" evidence="1">
    <location>
        <begin position="1"/>
        <end position="21"/>
    </location>
</feature>
<reference evidence="2" key="2">
    <citation type="journal article" date="2021" name="Microbiome">
        <title>Successional dynamics and alternative stable states in a saline activated sludge microbial community over 9 years.</title>
        <authorList>
            <person name="Wang Y."/>
            <person name="Ye J."/>
            <person name="Ju F."/>
            <person name="Liu L."/>
            <person name="Boyd J.A."/>
            <person name="Deng Y."/>
            <person name="Parks D.H."/>
            <person name="Jiang X."/>
            <person name="Yin X."/>
            <person name="Woodcroft B.J."/>
            <person name="Tyson G.W."/>
            <person name="Hugenholtz P."/>
            <person name="Polz M.F."/>
            <person name="Zhang T."/>
        </authorList>
    </citation>
    <scope>NUCLEOTIDE SEQUENCE</scope>
    <source>
        <strain evidence="2">HKST-UBA01</strain>
    </source>
</reference>
<dbReference type="AlphaFoldDB" id="A0A956M2Y3"/>
<feature type="chain" id="PRO_5037015677" description="DUF1565 domain-containing protein" evidence="1">
    <location>
        <begin position="22"/>
        <end position="118"/>
    </location>
</feature>
<dbReference type="EMBL" id="JAGQHR010001081">
    <property type="protein sequence ID" value="MCA9730275.1"/>
    <property type="molecule type" value="Genomic_DNA"/>
</dbReference>
<dbReference type="Proteomes" id="UP000697710">
    <property type="component" value="Unassembled WGS sequence"/>
</dbReference>
<evidence type="ECO:0000313" key="2">
    <source>
        <dbReference type="EMBL" id="MCA9730275.1"/>
    </source>
</evidence>
<dbReference type="Gene3D" id="2.160.20.10">
    <property type="entry name" value="Single-stranded right-handed beta-helix, Pectin lyase-like"/>
    <property type="match status" value="1"/>
</dbReference>
<organism evidence="2 3">
    <name type="scientific">Eiseniibacteriota bacterium</name>
    <dbReference type="NCBI Taxonomy" id="2212470"/>
    <lineage>
        <taxon>Bacteria</taxon>
        <taxon>Candidatus Eiseniibacteriota</taxon>
    </lineage>
</organism>
<proteinExistence type="predicted"/>
<dbReference type="InterPro" id="IPR012334">
    <property type="entry name" value="Pectin_lyas_fold"/>
</dbReference>
<sequence length="118" mass="12058">MRRALATILLLTLIVSTGAGAATFLVLPDGNGDFPTISDAMAAASAGDTILLGDGIFLGAGNRDLDMGGRAMTVRSQSGDAAACILDCQSQGRGFLFQLGEDDAVLESFTIQNGSMLT</sequence>
<accession>A0A956M2Y3</accession>
<dbReference type="SUPFAM" id="SSF51126">
    <property type="entry name" value="Pectin lyase-like"/>
    <property type="match status" value="1"/>
</dbReference>
<evidence type="ECO:0000256" key="1">
    <source>
        <dbReference type="SAM" id="SignalP"/>
    </source>
</evidence>
<evidence type="ECO:0000313" key="3">
    <source>
        <dbReference type="Proteomes" id="UP000697710"/>
    </source>
</evidence>
<keyword evidence="1" id="KW-0732">Signal</keyword>
<feature type="non-terminal residue" evidence="2">
    <location>
        <position position="118"/>
    </location>
</feature>